<feature type="transmembrane region" description="Helical" evidence="1">
    <location>
        <begin position="242"/>
        <end position="261"/>
    </location>
</feature>
<comment type="caution">
    <text evidence="2">The sequence shown here is derived from an EMBL/GenBank/DDBJ whole genome shotgun (WGS) entry which is preliminary data.</text>
</comment>
<evidence type="ECO:0000256" key="1">
    <source>
        <dbReference type="SAM" id="Phobius"/>
    </source>
</evidence>
<evidence type="ECO:0000313" key="3">
    <source>
        <dbReference type="Proteomes" id="UP000009885"/>
    </source>
</evidence>
<reference evidence="2 3" key="1">
    <citation type="journal article" date="2013" name="Genome Announc.">
        <title>Genome Sequence of Staphylococcus massiliensis Strain S46, Isolated from the Surface of Healthy Human Skin.</title>
        <authorList>
            <person name="Srivastav R."/>
            <person name="Singh A."/>
            <person name="Jangir P.K."/>
            <person name="Kumari C."/>
            <person name="Muduli S."/>
            <person name="Sharma R."/>
        </authorList>
    </citation>
    <scope>NUCLEOTIDE SEQUENCE [LARGE SCALE GENOMIC DNA]</scope>
    <source>
        <strain evidence="2 3">S46</strain>
    </source>
</reference>
<dbReference type="STRING" id="1229783.C273_08221"/>
<keyword evidence="3" id="KW-1185">Reference proteome</keyword>
<dbReference type="PATRIC" id="fig|1229783.3.peg.1655"/>
<protein>
    <submittedName>
        <fullName evidence="2">Uncharacterized protein</fullName>
    </submittedName>
</protein>
<dbReference type="eggNOG" id="ENOG503055T">
    <property type="taxonomic scope" value="Bacteria"/>
</dbReference>
<dbReference type="RefSeq" id="WP_009383972.1">
    <property type="nucleotide sequence ID" value="NZ_AMSQ01000013.1"/>
</dbReference>
<dbReference type="AlphaFoldDB" id="K9AWX9"/>
<keyword evidence="1" id="KW-0472">Membrane</keyword>
<gene>
    <name evidence="2" type="ORF">C273_08221</name>
</gene>
<proteinExistence type="predicted"/>
<organism evidence="2 3">
    <name type="scientific">Staphylococcus massiliensis S46</name>
    <dbReference type="NCBI Taxonomy" id="1229783"/>
    <lineage>
        <taxon>Bacteria</taxon>
        <taxon>Bacillati</taxon>
        <taxon>Bacillota</taxon>
        <taxon>Bacilli</taxon>
        <taxon>Bacillales</taxon>
        <taxon>Staphylococcaceae</taxon>
        <taxon>Staphylococcus</taxon>
    </lineage>
</organism>
<feature type="transmembrane region" description="Helical" evidence="1">
    <location>
        <begin position="7"/>
        <end position="25"/>
    </location>
</feature>
<dbReference type="OrthoDB" id="2394454at2"/>
<name>K9AWX9_9STAP</name>
<evidence type="ECO:0000313" key="2">
    <source>
        <dbReference type="EMBL" id="EKU47077.1"/>
    </source>
</evidence>
<keyword evidence="1" id="KW-0812">Transmembrane</keyword>
<sequence>MEVVVPIILLIAVTIFATYNTYLYFTDAPLIIDGPWWVMWLIVLGLFIFIIVFINIRKRLLKQLQQSITDKAQVDLNLGEHEYFLQTPIYLFHSLKIPIFNNDHTPLSYEIKYDTILNKYASALSTIFVGCSLEIESPQHKVYLKSHFFTVHYGYDVYLDDEKIGTFKMKKLIGKDSGIKQQLPYQFCGKDFTYNLHNPYMSQTTDIKDEADKVVMKARRSFLDMSKHKLTKQRGEKHEIEFFAASLPVEVFLGLYVIAILNKNIQR</sequence>
<dbReference type="EMBL" id="AMSQ01000013">
    <property type="protein sequence ID" value="EKU47077.1"/>
    <property type="molecule type" value="Genomic_DNA"/>
</dbReference>
<feature type="transmembrane region" description="Helical" evidence="1">
    <location>
        <begin position="37"/>
        <end position="56"/>
    </location>
</feature>
<accession>K9AWX9</accession>
<dbReference type="Proteomes" id="UP000009885">
    <property type="component" value="Unassembled WGS sequence"/>
</dbReference>
<keyword evidence="1" id="KW-1133">Transmembrane helix</keyword>